<dbReference type="GO" id="GO:0016020">
    <property type="term" value="C:membrane"/>
    <property type="evidence" value="ECO:0007669"/>
    <property type="project" value="TreeGrafter"/>
</dbReference>
<evidence type="ECO:0000313" key="3">
    <source>
        <dbReference type="EMBL" id="KAK1944977.1"/>
    </source>
</evidence>
<evidence type="ECO:0000313" key="4">
    <source>
        <dbReference type="Proteomes" id="UP001259832"/>
    </source>
</evidence>
<dbReference type="GO" id="GO:0048193">
    <property type="term" value="P:Golgi vesicle transport"/>
    <property type="evidence" value="ECO:0007669"/>
    <property type="project" value="TreeGrafter"/>
</dbReference>
<dbReference type="GO" id="GO:0007041">
    <property type="term" value="P:lysosomal transport"/>
    <property type="evidence" value="ECO:0007669"/>
    <property type="project" value="TreeGrafter"/>
</dbReference>
<dbReference type="Proteomes" id="UP001259832">
    <property type="component" value="Unassembled WGS sequence"/>
</dbReference>
<sequence>MMSKHSATASFDSHSNRFRSILSCSLCLQRDQIENEASAQYSANDDIVFSVISLIKNMEDHGMNRMQELLSSYYGLQDQESRQEQLRNIDSPGFDSKIYVKELLETRGLNDLLTTDDQLIREIKELDTNMQMLVYENYNKFISATDTIRKMKNNVASMEDEVGRVVKSMDTITAKSESINVALAPHRSKVEKLIGVRRLLKRFEFIFELPQRLNTAVKQKEYANATKYYLLARRILGRYEHISSFKAIQLEAEKIIQQLERLLKKRMLDTTLESEELCETVVLLHQLDACSDEIRDQFLEWHQAYFERTIVVFKSEGTAKSVLDFLERFNADVLTKMGRVFFVYKTHFMPDVVAREKSSTSRKSSDAIRDDLFLSFVKELFTLYLGECVVQFRRPHSDFGSAEEVLDTLQDDDLSVDIVESEYFVFMRVMKYFVSRVKEVDTTIPMCGLAANATEIVENCVRFQIEGVFRKLREDTGELFVTSHEDVCGLARSSRDGGQSVQPLAQQSARTFTEMMQKVLQQMEPMVQTGFAILSELSRLFSDLVQSQFYDFLKWFNGSVLQYAEPKRAFTQTENLRVEEQDNVLLPWLEPSPQFLLFLACMCQELSAEGIGECVRGLIECLPAPLSPSKVSEAIGSRRMHQQDVTHMIEVTRESSAELLQHVAKHYGNQLCVIVHNGVAATSWADMDEEPRSVQEMMAAVVEASFRFGKEVALALGDEQSIFMGNNSRTTSRDFRRRASALRSRNAGVASATSGMQLDVDRIFARKIHIFPSQLELSADAFVQVMLRMCIKAFSEWVRTLELSKFGLQQIQLDAEFLRSTLMHIVVAGAAEEEVESLLSDLLSNARARSVEDVLMDQSNVVAIVSTKSTQVLSRRG</sequence>
<dbReference type="Pfam" id="PF08700">
    <property type="entry name" value="VPS51_Exo84_N"/>
    <property type="match status" value="1"/>
</dbReference>
<accession>A0AAD9LRX0</accession>
<dbReference type="AlphaFoldDB" id="A0AAD9LRX0"/>
<dbReference type="GO" id="GO:0005829">
    <property type="term" value="C:cytosol"/>
    <property type="evidence" value="ECO:0007669"/>
    <property type="project" value="GOC"/>
</dbReference>
<comment type="function">
    <text evidence="2">Acts as component of the GARP complex that is involved in retrograde transport from early and late endosomes to the trans-Golgi network (TGN).</text>
</comment>
<comment type="similarity">
    <text evidence="1 2">Belongs to the VPS51 family.</text>
</comment>
<organism evidence="3 4">
    <name type="scientific">Phytophthora citrophthora</name>
    <dbReference type="NCBI Taxonomy" id="4793"/>
    <lineage>
        <taxon>Eukaryota</taxon>
        <taxon>Sar</taxon>
        <taxon>Stramenopiles</taxon>
        <taxon>Oomycota</taxon>
        <taxon>Peronosporomycetes</taxon>
        <taxon>Peronosporales</taxon>
        <taxon>Peronosporaceae</taxon>
        <taxon>Phytophthora</taxon>
    </lineage>
</organism>
<dbReference type="PANTHER" id="PTHR15954">
    <property type="entry name" value="VACUOLAR PROTEIN SORTING-ASSOCIATED PROTEIN 51 HOMOLOG"/>
    <property type="match status" value="1"/>
</dbReference>
<evidence type="ECO:0000256" key="1">
    <source>
        <dbReference type="ARBA" id="ARBA00006080"/>
    </source>
</evidence>
<dbReference type="GO" id="GO:0007030">
    <property type="term" value="P:Golgi organization"/>
    <property type="evidence" value="ECO:0007669"/>
    <property type="project" value="UniProtKB-UniRule"/>
</dbReference>
<protein>
    <recommendedName>
        <fullName evidence="2">Vacuolar protein sorting-associated protein 51 homolog</fullName>
    </recommendedName>
</protein>
<keyword evidence="2" id="KW-0813">Transport</keyword>
<keyword evidence="2" id="KW-0333">Golgi apparatus</keyword>
<comment type="subcellular location">
    <subcellularLocation>
        <location evidence="2">Golgi apparatus</location>
        <location evidence="2">trans-Golgi network</location>
    </subcellularLocation>
</comment>
<comment type="subunit">
    <text evidence="2">Component of the Golgi-associated retrograde protein (GARP) complex.</text>
</comment>
<comment type="caution">
    <text evidence="3">The sequence shown here is derived from an EMBL/GenBank/DDBJ whole genome shotgun (WGS) entry which is preliminary data.</text>
</comment>
<name>A0AAD9LRX0_9STRA</name>
<evidence type="ECO:0000256" key="2">
    <source>
        <dbReference type="RuleBase" id="RU368010"/>
    </source>
</evidence>
<dbReference type="InterPro" id="IPR014812">
    <property type="entry name" value="Vps51"/>
</dbReference>
<dbReference type="GO" id="GO:0000938">
    <property type="term" value="C:GARP complex"/>
    <property type="evidence" value="ECO:0007669"/>
    <property type="project" value="UniProtKB-UniRule"/>
</dbReference>
<reference evidence="3" key="1">
    <citation type="submission" date="2023-08" db="EMBL/GenBank/DDBJ databases">
        <title>Reference Genome Resource for the Citrus Pathogen Phytophthora citrophthora.</title>
        <authorList>
            <person name="Moller H."/>
            <person name="Coetzee B."/>
            <person name="Rose L.J."/>
            <person name="Van Niekerk J.M."/>
        </authorList>
    </citation>
    <scope>NUCLEOTIDE SEQUENCE</scope>
    <source>
        <strain evidence="3">STE-U-9442</strain>
    </source>
</reference>
<dbReference type="EMBL" id="JASMQC010000005">
    <property type="protein sequence ID" value="KAK1944977.1"/>
    <property type="molecule type" value="Genomic_DNA"/>
</dbReference>
<keyword evidence="4" id="KW-1185">Reference proteome</keyword>
<dbReference type="GO" id="GO:1990745">
    <property type="term" value="C:EARP complex"/>
    <property type="evidence" value="ECO:0007669"/>
    <property type="project" value="TreeGrafter"/>
</dbReference>
<keyword evidence="2" id="KW-0653">Protein transport</keyword>
<dbReference type="GO" id="GO:0006869">
    <property type="term" value="P:lipid transport"/>
    <property type="evidence" value="ECO:0007669"/>
    <property type="project" value="UniProtKB-UniRule"/>
</dbReference>
<dbReference type="GO" id="GO:0042147">
    <property type="term" value="P:retrograde transport, endosome to Golgi"/>
    <property type="evidence" value="ECO:0007669"/>
    <property type="project" value="UniProtKB-UniRule"/>
</dbReference>
<dbReference type="PANTHER" id="PTHR15954:SF4">
    <property type="entry name" value="VACUOLAR PROTEIN SORTING-ASSOCIATED PROTEIN 51 HOMOLOG"/>
    <property type="match status" value="1"/>
</dbReference>
<dbReference type="GO" id="GO:0015031">
    <property type="term" value="P:protein transport"/>
    <property type="evidence" value="ECO:0007669"/>
    <property type="project" value="UniProtKB-UniRule"/>
</dbReference>
<dbReference type="GO" id="GO:0032456">
    <property type="term" value="P:endocytic recycling"/>
    <property type="evidence" value="ECO:0007669"/>
    <property type="project" value="TreeGrafter"/>
</dbReference>
<keyword evidence="2" id="KW-0445">Lipid transport</keyword>
<gene>
    <name evidence="3" type="ORF">P3T76_003510</name>
</gene>
<proteinExistence type="inferred from homology"/>